<dbReference type="InterPro" id="IPR050557">
    <property type="entry name" value="RTX_toxin/Mannuronan_C5-epim"/>
</dbReference>
<dbReference type="EMBL" id="JBHFNT010000141">
    <property type="protein sequence ID" value="MFB2836194.1"/>
    <property type="molecule type" value="Genomic_DNA"/>
</dbReference>
<feature type="domain" description="M23ase beta-sheet core" evidence="4">
    <location>
        <begin position="70"/>
        <end position="155"/>
    </location>
</feature>
<dbReference type="InterPro" id="IPR011049">
    <property type="entry name" value="Serralysin-like_metalloprot_C"/>
</dbReference>
<accession>A0ABV4WM86</accession>
<evidence type="ECO:0000313" key="5">
    <source>
        <dbReference type="EMBL" id="MFB2836194.1"/>
    </source>
</evidence>
<dbReference type="InterPro" id="IPR001343">
    <property type="entry name" value="Hemolysn_Ca-bd"/>
</dbReference>
<dbReference type="SUPFAM" id="SSF51120">
    <property type="entry name" value="beta-Roll"/>
    <property type="match status" value="1"/>
</dbReference>
<dbReference type="CDD" id="cd12797">
    <property type="entry name" value="M23_peptidase"/>
    <property type="match status" value="1"/>
</dbReference>
<organism evidence="5 6">
    <name type="scientific">Floridaenema evergladense BLCC-F167</name>
    <dbReference type="NCBI Taxonomy" id="3153639"/>
    <lineage>
        <taxon>Bacteria</taxon>
        <taxon>Bacillati</taxon>
        <taxon>Cyanobacteriota</taxon>
        <taxon>Cyanophyceae</taxon>
        <taxon>Oscillatoriophycideae</taxon>
        <taxon>Aerosakkonematales</taxon>
        <taxon>Aerosakkonemataceae</taxon>
        <taxon>Floridanema</taxon>
        <taxon>Floridanema evergladense</taxon>
    </lineage>
</organism>
<dbReference type="Gene3D" id="2.150.10.10">
    <property type="entry name" value="Serralysin-like metalloprotease, C-terminal"/>
    <property type="match status" value="1"/>
</dbReference>
<dbReference type="Gene3D" id="2.70.70.10">
    <property type="entry name" value="Glucose Permease (Domain IIA)"/>
    <property type="match status" value="1"/>
</dbReference>
<dbReference type="Proteomes" id="UP001576780">
    <property type="component" value="Unassembled WGS sequence"/>
</dbReference>
<dbReference type="Pfam" id="PF01551">
    <property type="entry name" value="Peptidase_M23"/>
    <property type="match status" value="1"/>
</dbReference>
<evidence type="ECO:0000259" key="4">
    <source>
        <dbReference type="Pfam" id="PF01551"/>
    </source>
</evidence>
<dbReference type="SUPFAM" id="SSF51261">
    <property type="entry name" value="Duplicated hybrid motif"/>
    <property type="match status" value="1"/>
</dbReference>
<dbReference type="InterPro" id="IPR011055">
    <property type="entry name" value="Dup_hybrid_motif"/>
</dbReference>
<proteinExistence type="predicted"/>
<dbReference type="RefSeq" id="WP_413278584.1">
    <property type="nucleotide sequence ID" value="NZ_JBHFNT010000141.1"/>
</dbReference>
<dbReference type="PANTHER" id="PTHR38340">
    <property type="entry name" value="S-LAYER PROTEIN"/>
    <property type="match status" value="1"/>
</dbReference>
<dbReference type="PRINTS" id="PR00313">
    <property type="entry name" value="CABNDNGRPT"/>
</dbReference>
<keyword evidence="6" id="KW-1185">Reference proteome</keyword>
<feature type="region of interest" description="Disordered" evidence="3">
    <location>
        <begin position="1"/>
        <end position="25"/>
    </location>
</feature>
<dbReference type="Pfam" id="PF00353">
    <property type="entry name" value="HemolysinCabind"/>
    <property type="match status" value="3"/>
</dbReference>
<dbReference type="InterPro" id="IPR016047">
    <property type="entry name" value="M23ase_b-sheet_dom"/>
</dbReference>
<protein>
    <submittedName>
        <fullName evidence="5">Peptidoglycan DD-metalloendopeptidase family protein</fullName>
    </submittedName>
</protein>
<evidence type="ECO:0000256" key="3">
    <source>
        <dbReference type="SAM" id="MobiDB-lite"/>
    </source>
</evidence>
<evidence type="ECO:0000256" key="1">
    <source>
        <dbReference type="ARBA" id="ARBA00004613"/>
    </source>
</evidence>
<comment type="caution">
    <text evidence="5">The sequence shown here is derived from an EMBL/GenBank/DDBJ whole genome shotgun (WGS) entry which is preliminary data.</text>
</comment>
<keyword evidence="2" id="KW-0964">Secreted</keyword>
<sequence>MSLPTTDSQWDQASGDDILFDGNTSNGESPAEVKQVFTNLSTAILGRPFQMTAGYAYDQSYYNGQGRRWHAGIDIGAGRGTSVKAAVGGTVAWLSGTSDGEVFVGINSDDGRQWVYGHLQSRGNLTNGMRINAGNAIGLVGTPSGGSHLHLEVQTGLAYGGTQGASSDRNFILNATVSPLQAFWQARGGATAPGSPTPGNDNITGGAGNDNINALGGNDTISGAGGSDTLRGDSGNDIVYGNDGNDLLYGGTGNDTVIGGAGNDVLDGFYYSGLSGNGEVDYLRGDAGADTFVIGDYYGKGYLGNSWAVIQDFSKSQGDKIKVQGSLSQYQLRSGSLYGYSSNDTAIVLSSNTSEVVAVALGVSTSNGSIQLSTRDFITT</sequence>
<gene>
    <name evidence="5" type="ORF">ACE1CA_16800</name>
</gene>
<feature type="compositionally biased region" description="Polar residues" evidence="3">
    <location>
        <begin position="1"/>
        <end position="12"/>
    </location>
</feature>
<reference evidence="5 6" key="1">
    <citation type="submission" date="2024-09" db="EMBL/GenBank/DDBJ databases">
        <title>Floridaenema gen nov. (Aerosakkonemataceae, Aerosakkonematales ord. nov., Cyanobacteria) from benthic tropical and subtropical fresh waters, with the description of four new species.</title>
        <authorList>
            <person name="Moretto J.A."/>
            <person name="Berthold D.E."/>
            <person name="Lefler F.W."/>
            <person name="Huang I.-S."/>
            <person name="Laughinghouse H. IV."/>
        </authorList>
    </citation>
    <scope>NUCLEOTIDE SEQUENCE [LARGE SCALE GENOMIC DNA]</scope>
    <source>
        <strain evidence="5 6">BLCC-F167</strain>
    </source>
</reference>
<name>A0ABV4WM86_9CYAN</name>
<comment type="subcellular location">
    <subcellularLocation>
        <location evidence="1">Secreted</location>
    </subcellularLocation>
</comment>
<dbReference type="PANTHER" id="PTHR38340:SF1">
    <property type="entry name" value="S-LAYER PROTEIN"/>
    <property type="match status" value="1"/>
</dbReference>
<evidence type="ECO:0000313" key="6">
    <source>
        <dbReference type="Proteomes" id="UP001576780"/>
    </source>
</evidence>
<evidence type="ECO:0000256" key="2">
    <source>
        <dbReference type="ARBA" id="ARBA00022525"/>
    </source>
</evidence>